<dbReference type="InterPro" id="IPR042001">
    <property type="entry name" value="Sortase_F"/>
</dbReference>
<dbReference type="Gene3D" id="2.40.260.10">
    <property type="entry name" value="Sortase"/>
    <property type="match status" value="1"/>
</dbReference>
<gene>
    <name evidence="4" type="ORF">M2152_000842</name>
</gene>
<evidence type="ECO:0000256" key="1">
    <source>
        <dbReference type="ARBA" id="ARBA00022801"/>
    </source>
</evidence>
<dbReference type="CDD" id="cd05829">
    <property type="entry name" value="Sortase_F"/>
    <property type="match status" value="1"/>
</dbReference>
<evidence type="ECO:0000256" key="2">
    <source>
        <dbReference type="SAM" id="MobiDB-lite"/>
    </source>
</evidence>
<accession>A0ABT6KKW5</accession>
<keyword evidence="1" id="KW-0378">Hydrolase</keyword>
<evidence type="ECO:0000256" key="3">
    <source>
        <dbReference type="SAM" id="SignalP"/>
    </source>
</evidence>
<reference evidence="4 5" key="1">
    <citation type="submission" date="2023-04" db="EMBL/GenBank/DDBJ databases">
        <title>Genome Encyclopedia of Bacteria and Archaea VI: Functional Genomics of Type Strains.</title>
        <authorList>
            <person name="Whitman W."/>
        </authorList>
    </citation>
    <scope>NUCLEOTIDE SEQUENCE [LARGE SCALE GENOMIC DNA]</scope>
    <source>
        <strain evidence="4 5">SG_E_30_P1</strain>
    </source>
</reference>
<protein>
    <recommendedName>
        <fullName evidence="6">Sortase family protein</fullName>
    </recommendedName>
</protein>
<keyword evidence="5" id="KW-1185">Reference proteome</keyword>
<dbReference type="InterPro" id="IPR005754">
    <property type="entry name" value="Sortase"/>
</dbReference>
<keyword evidence="3" id="KW-0732">Signal</keyword>
<organism evidence="4 5">
    <name type="scientific">Antiquaquibacter oligotrophicus</name>
    <dbReference type="NCBI Taxonomy" id="2880260"/>
    <lineage>
        <taxon>Bacteria</taxon>
        <taxon>Bacillati</taxon>
        <taxon>Actinomycetota</taxon>
        <taxon>Actinomycetes</taxon>
        <taxon>Micrococcales</taxon>
        <taxon>Microbacteriaceae</taxon>
        <taxon>Antiquaquibacter</taxon>
    </lineage>
</organism>
<feature type="signal peptide" evidence="3">
    <location>
        <begin position="1"/>
        <end position="24"/>
    </location>
</feature>
<dbReference type="PROSITE" id="PS51257">
    <property type="entry name" value="PROKAR_LIPOPROTEIN"/>
    <property type="match status" value="1"/>
</dbReference>
<dbReference type="Proteomes" id="UP001160142">
    <property type="component" value="Unassembled WGS sequence"/>
</dbReference>
<evidence type="ECO:0008006" key="6">
    <source>
        <dbReference type="Google" id="ProtNLM"/>
    </source>
</evidence>
<comment type="caution">
    <text evidence="4">The sequence shown here is derived from an EMBL/GenBank/DDBJ whole genome shotgun (WGS) entry which is preliminary data.</text>
</comment>
<evidence type="ECO:0000313" key="5">
    <source>
        <dbReference type="Proteomes" id="UP001160142"/>
    </source>
</evidence>
<name>A0ABT6KKW5_9MICO</name>
<dbReference type="RefSeq" id="WP_322133002.1">
    <property type="nucleotide sequence ID" value="NZ_CP085036.1"/>
</dbReference>
<evidence type="ECO:0000313" key="4">
    <source>
        <dbReference type="EMBL" id="MDH6180660.1"/>
    </source>
</evidence>
<dbReference type="EMBL" id="JARXVQ010000001">
    <property type="protein sequence ID" value="MDH6180660.1"/>
    <property type="molecule type" value="Genomic_DNA"/>
</dbReference>
<dbReference type="InterPro" id="IPR023365">
    <property type="entry name" value="Sortase_dom-sf"/>
</dbReference>
<dbReference type="Pfam" id="PF04203">
    <property type="entry name" value="Sortase"/>
    <property type="match status" value="1"/>
</dbReference>
<feature type="chain" id="PRO_5045250639" description="Sortase family protein" evidence="3">
    <location>
        <begin position="25"/>
        <end position="207"/>
    </location>
</feature>
<sequence>MMKPLALAVAALLLLAGCSAPSIAEGPSIPSTATPTPAPTREGEPIGTQSAALSSVRVAVPPTRVQAPSAGIDVTVVPVGVQPDGFMELPPDVSIAGWYRFGSDPGSEAGTTVISAHVDSLEYGLGPFSALRSLAGGTVISVTSSDGSVRDYVVESVQSLAKDDLPVDHVFDREGSPRLVLITCGGQFDREQLRYSDNIMVTAVPVP</sequence>
<proteinExistence type="predicted"/>
<feature type="region of interest" description="Disordered" evidence="2">
    <location>
        <begin position="25"/>
        <end position="53"/>
    </location>
</feature>